<reference evidence="3 4" key="1">
    <citation type="submission" date="2016-07" db="EMBL/GenBank/DDBJ databases">
        <title>Pervasive Adenine N6-methylation of Active Genes in Fungi.</title>
        <authorList>
            <consortium name="DOE Joint Genome Institute"/>
            <person name="Mondo S.J."/>
            <person name="Dannebaum R.O."/>
            <person name="Kuo R.C."/>
            <person name="Labutti K."/>
            <person name="Haridas S."/>
            <person name="Kuo A."/>
            <person name="Salamov A."/>
            <person name="Ahrendt S.R."/>
            <person name="Lipzen A."/>
            <person name="Sullivan W."/>
            <person name="Andreopoulos W.B."/>
            <person name="Clum A."/>
            <person name="Lindquist E."/>
            <person name="Daum C."/>
            <person name="Ramamoorthy G.K."/>
            <person name="Gryganskyi A."/>
            <person name="Culley D."/>
            <person name="Magnuson J.K."/>
            <person name="James T.Y."/>
            <person name="O'Malley M.A."/>
            <person name="Stajich J.E."/>
            <person name="Spatafora J.W."/>
            <person name="Visel A."/>
            <person name="Grigoriev I.V."/>
        </authorList>
    </citation>
    <scope>NUCLEOTIDE SEQUENCE [LARGE SCALE GENOMIC DNA]</scope>
    <source>
        <strain evidence="3 4">CBS 129021</strain>
    </source>
</reference>
<dbReference type="SUPFAM" id="SSF54637">
    <property type="entry name" value="Thioesterase/thiol ester dehydrase-isomerase"/>
    <property type="match status" value="1"/>
</dbReference>
<evidence type="ECO:0000313" key="3">
    <source>
        <dbReference type="EMBL" id="ORY69027.1"/>
    </source>
</evidence>
<accession>A0A1Y2EC94</accession>
<evidence type="ECO:0000256" key="2">
    <source>
        <dbReference type="ARBA" id="ARBA00022801"/>
    </source>
</evidence>
<protein>
    <submittedName>
        <fullName evidence="3">HotDog domain-containing protein</fullName>
    </submittedName>
</protein>
<dbReference type="Proteomes" id="UP000193689">
    <property type="component" value="Unassembled WGS sequence"/>
</dbReference>
<evidence type="ECO:0000313" key="4">
    <source>
        <dbReference type="Proteomes" id="UP000193689"/>
    </source>
</evidence>
<keyword evidence="2" id="KW-0378">Hydrolase</keyword>
<dbReference type="PANTHER" id="PTHR31793">
    <property type="entry name" value="4-HYDROXYBENZOYL-COA THIOESTERASE FAMILY MEMBER"/>
    <property type="match status" value="1"/>
</dbReference>
<dbReference type="PANTHER" id="PTHR31793:SF27">
    <property type="entry name" value="NOVEL THIOESTERASE SUPERFAMILY DOMAIN AND SAPOSIN A-TYPE DOMAIN CONTAINING PROTEIN (0610012H03RIK)"/>
    <property type="match status" value="1"/>
</dbReference>
<dbReference type="Gene3D" id="3.10.129.10">
    <property type="entry name" value="Hotdog Thioesterase"/>
    <property type="match status" value="1"/>
</dbReference>
<comment type="similarity">
    <text evidence="1">Belongs to the 4-hydroxybenzoyl-CoA thioesterase family.</text>
</comment>
<dbReference type="GeneID" id="63778050"/>
<dbReference type="CDD" id="cd00586">
    <property type="entry name" value="4HBT"/>
    <property type="match status" value="1"/>
</dbReference>
<name>A0A1Y2EC94_9PEZI</name>
<dbReference type="AlphaFoldDB" id="A0A1Y2EC94"/>
<keyword evidence="4" id="KW-1185">Reference proteome</keyword>
<comment type="caution">
    <text evidence="3">The sequence shown here is derived from an EMBL/GenBank/DDBJ whole genome shotgun (WGS) entry which is preliminary data.</text>
</comment>
<dbReference type="Pfam" id="PF13279">
    <property type="entry name" value="4HBT_2"/>
    <property type="match status" value="1"/>
</dbReference>
<dbReference type="InterPro" id="IPR029069">
    <property type="entry name" value="HotDog_dom_sf"/>
</dbReference>
<dbReference type="EMBL" id="MCFJ01000003">
    <property type="protein sequence ID" value="ORY69027.1"/>
    <property type="molecule type" value="Genomic_DNA"/>
</dbReference>
<proteinExistence type="inferred from homology"/>
<dbReference type="STRING" id="1141098.A0A1Y2EC94"/>
<dbReference type="InParanoid" id="A0A1Y2EC94"/>
<gene>
    <name evidence="3" type="ORF">BCR38DRAFT_455811</name>
</gene>
<dbReference type="OrthoDB" id="2420454at2759"/>
<dbReference type="GO" id="GO:0047617">
    <property type="term" value="F:fatty acyl-CoA hydrolase activity"/>
    <property type="evidence" value="ECO:0007669"/>
    <property type="project" value="TreeGrafter"/>
</dbReference>
<evidence type="ECO:0000256" key="1">
    <source>
        <dbReference type="ARBA" id="ARBA00005953"/>
    </source>
</evidence>
<dbReference type="FunFam" id="3.10.129.10:FF:000104">
    <property type="entry name" value="Thioesterase family protein (AFU_orthologue AFUA_2G16350)"/>
    <property type="match status" value="1"/>
</dbReference>
<dbReference type="RefSeq" id="XP_040719314.1">
    <property type="nucleotide sequence ID" value="XM_040861838.1"/>
</dbReference>
<organism evidence="3 4">
    <name type="scientific">Pseudomassariella vexata</name>
    <dbReference type="NCBI Taxonomy" id="1141098"/>
    <lineage>
        <taxon>Eukaryota</taxon>
        <taxon>Fungi</taxon>
        <taxon>Dikarya</taxon>
        <taxon>Ascomycota</taxon>
        <taxon>Pezizomycotina</taxon>
        <taxon>Sordariomycetes</taxon>
        <taxon>Xylariomycetidae</taxon>
        <taxon>Amphisphaeriales</taxon>
        <taxon>Pseudomassariaceae</taxon>
        <taxon>Pseudomassariella</taxon>
    </lineage>
</organism>
<dbReference type="InterPro" id="IPR050563">
    <property type="entry name" value="4-hydroxybenzoyl-CoA_TE"/>
</dbReference>
<sequence length="156" mass="17339">MSKLAQLKNRTRSNYGFILEYRTRWSDNDMYGHMNNSIYNFMIDSVVNAYLIEFGGLSPPTSRQRGLVVHSHTDYFGSISYPAVAELGLRVNAVGKSSVRYEVGIFTRGVDEVKAVGEVVHVFVDSETGKPSAHGMDKSISDALRRILDTGISSKL</sequence>